<evidence type="ECO:0000313" key="3">
    <source>
        <dbReference type="Proteomes" id="UP001209755"/>
    </source>
</evidence>
<reference evidence="3" key="1">
    <citation type="submission" date="2023-07" db="EMBL/GenBank/DDBJ databases">
        <title>Genome sequencing of Purple Non-Sulfur Bacteria from various extreme environments.</title>
        <authorList>
            <person name="Mayer M."/>
        </authorList>
    </citation>
    <scope>NUCLEOTIDE SEQUENCE [LARGE SCALE GENOMIC DNA]</scope>
    <source>
        <strain evidence="3">DSM 17935</strain>
    </source>
</reference>
<accession>A0ABT3HAE7</accession>
<name>A0ABT3HAE7_9HYPH</name>
<dbReference type="RefSeq" id="WP_264601028.1">
    <property type="nucleotide sequence ID" value="NZ_JAOQNS010000004.1"/>
</dbReference>
<dbReference type="CDD" id="cd00093">
    <property type="entry name" value="HTH_XRE"/>
    <property type="match status" value="1"/>
</dbReference>
<dbReference type="SUPFAM" id="SSF47413">
    <property type="entry name" value="lambda repressor-like DNA-binding domains"/>
    <property type="match status" value="1"/>
</dbReference>
<dbReference type="Proteomes" id="UP001209755">
    <property type="component" value="Unassembled WGS sequence"/>
</dbReference>
<dbReference type="InterPro" id="IPR010982">
    <property type="entry name" value="Lambda_DNA-bd_dom_sf"/>
</dbReference>
<comment type="caution">
    <text evidence="2">The sequence shown here is derived from an EMBL/GenBank/DDBJ whole genome shotgun (WGS) entry which is preliminary data.</text>
</comment>
<evidence type="ECO:0000313" key="2">
    <source>
        <dbReference type="EMBL" id="MCW2307371.1"/>
    </source>
</evidence>
<keyword evidence="3" id="KW-1185">Reference proteome</keyword>
<dbReference type="Gene3D" id="1.10.260.40">
    <property type="entry name" value="lambda repressor-like DNA-binding domains"/>
    <property type="match status" value="1"/>
</dbReference>
<dbReference type="EMBL" id="JAOQNS010000004">
    <property type="protein sequence ID" value="MCW2307371.1"/>
    <property type="molecule type" value="Genomic_DNA"/>
</dbReference>
<dbReference type="Pfam" id="PF01381">
    <property type="entry name" value="HTH_3"/>
    <property type="match status" value="1"/>
</dbReference>
<feature type="domain" description="HTH cro/C1-type" evidence="1">
    <location>
        <begin position="17"/>
        <end position="71"/>
    </location>
</feature>
<dbReference type="InterPro" id="IPR001387">
    <property type="entry name" value="Cro/C1-type_HTH"/>
</dbReference>
<gene>
    <name evidence="2" type="ORF">M2319_001702</name>
</gene>
<protein>
    <submittedName>
        <fullName evidence="2">Transcriptional regulator with XRE-family HTH domain</fullName>
    </submittedName>
</protein>
<dbReference type="PROSITE" id="PS50943">
    <property type="entry name" value="HTH_CROC1"/>
    <property type="match status" value="1"/>
</dbReference>
<evidence type="ECO:0000259" key="1">
    <source>
        <dbReference type="PROSITE" id="PS50943"/>
    </source>
</evidence>
<organism evidence="2 3">
    <name type="scientific">Rhodobium gokarnense</name>
    <dbReference type="NCBI Taxonomy" id="364296"/>
    <lineage>
        <taxon>Bacteria</taxon>
        <taxon>Pseudomonadati</taxon>
        <taxon>Pseudomonadota</taxon>
        <taxon>Alphaproteobacteria</taxon>
        <taxon>Hyphomicrobiales</taxon>
        <taxon>Rhodobiaceae</taxon>
        <taxon>Rhodobium</taxon>
    </lineage>
</organism>
<proteinExistence type="predicted"/>
<sequence length="153" mass="16885">MSAKMPNSIDVFVGSRVRLQRMLLNMSQERLGAELGITFQQIQKYEKGTNRISASRLQEIANVLQVPVAFFFQDKGQPAGSVLVAGDAPDYELVADFLSSREGIALSKAFTKIKNPKTRQAIVALAKTLAEEGDKQIIEFPGRMHTAKPHVEP</sequence>
<dbReference type="SMART" id="SM00530">
    <property type="entry name" value="HTH_XRE"/>
    <property type="match status" value="1"/>
</dbReference>